<keyword evidence="1" id="KW-1133">Transmembrane helix</keyword>
<dbReference type="GO" id="GO:0016020">
    <property type="term" value="C:membrane"/>
    <property type="evidence" value="ECO:0007669"/>
    <property type="project" value="InterPro"/>
</dbReference>
<accession>A0A2X3JBY2</accession>
<evidence type="ECO:0000256" key="1">
    <source>
        <dbReference type="SAM" id="Phobius"/>
    </source>
</evidence>
<dbReference type="Pfam" id="PF02447">
    <property type="entry name" value="GntP_permease"/>
    <property type="match status" value="1"/>
</dbReference>
<dbReference type="Proteomes" id="UP000250991">
    <property type="component" value="Unassembled WGS sequence"/>
</dbReference>
<proteinExistence type="predicted"/>
<organism evidence="2 3">
    <name type="scientific">Escherichia coli</name>
    <dbReference type="NCBI Taxonomy" id="562"/>
    <lineage>
        <taxon>Bacteria</taxon>
        <taxon>Pseudomonadati</taxon>
        <taxon>Pseudomonadota</taxon>
        <taxon>Gammaproteobacteria</taxon>
        <taxon>Enterobacterales</taxon>
        <taxon>Enterobacteriaceae</taxon>
        <taxon>Escherichia</taxon>
    </lineage>
</organism>
<dbReference type="InterPro" id="IPR003474">
    <property type="entry name" value="Glcn_transporter"/>
</dbReference>
<dbReference type="EMBL" id="UARW01000010">
    <property type="protein sequence ID" value="SQD02122.1"/>
    <property type="molecule type" value="Genomic_DNA"/>
</dbReference>
<sequence length="52" mass="5313">MSTITLLCIALAGVIMLLLLVIKAKVQPFVALLLVSLLVALAAGIPAGEVVK</sequence>
<reference evidence="2 3" key="1">
    <citation type="submission" date="2018-06" db="EMBL/GenBank/DDBJ databases">
        <authorList>
            <consortium name="Pathogen Informatics"/>
            <person name="Doyle S."/>
        </authorList>
    </citation>
    <scope>NUCLEOTIDE SEQUENCE [LARGE SCALE GENOMIC DNA]</scope>
    <source>
        <strain evidence="2 3">NCTC8009</strain>
    </source>
</reference>
<dbReference type="AlphaFoldDB" id="A0A2X3JBY2"/>
<evidence type="ECO:0000313" key="2">
    <source>
        <dbReference type="EMBL" id="SQD02122.1"/>
    </source>
</evidence>
<feature type="transmembrane region" description="Helical" evidence="1">
    <location>
        <begin position="6"/>
        <end position="22"/>
    </location>
</feature>
<evidence type="ECO:0000313" key="3">
    <source>
        <dbReference type="Proteomes" id="UP000250991"/>
    </source>
</evidence>
<keyword evidence="1" id="KW-0472">Membrane</keyword>
<protein>
    <submittedName>
        <fullName evidence="2">Inner membrane permease YgbN</fullName>
    </submittedName>
</protein>
<dbReference type="GO" id="GO:0015128">
    <property type="term" value="F:gluconate transmembrane transporter activity"/>
    <property type="evidence" value="ECO:0007669"/>
    <property type="project" value="InterPro"/>
</dbReference>
<keyword evidence="1" id="KW-0812">Transmembrane</keyword>
<name>A0A2X3JBY2_ECOLX</name>
<feature type="transmembrane region" description="Helical" evidence="1">
    <location>
        <begin position="29"/>
        <end position="48"/>
    </location>
</feature>
<gene>
    <name evidence="2" type="primary">ygbN_4</name>
    <name evidence="2" type="ORF">NCTC8009_02567</name>
</gene>